<dbReference type="InterPro" id="IPR044613">
    <property type="entry name" value="Nep1/2-like"/>
</dbReference>
<dbReference type="SUPFAM" id="SSF54001">
    <property type="entry name" value="Cysteine proteinases"/>
    <property type="match status" value="1"/>
</dbReference>
<dbReference type="GO" id="GO:0019784">
    <property type="term" value="F:deNEDDylase activity"/>
    <property type="evidence" value="ECO:0007669"/>
    <property type="project" value="InterPro"/>
</dbReference>
<comment type="caution">
    <text evidence="7">The sequence shown here is derived from an EMBL/GenBank/DDBJ whole genome shotgun (WGS) entry which is preliminary data.</text>
</comment>
<dbReference type="Pfam" id="PF02902">
    <property type="entry name" value="Peptidase_C48"/>
    <property type="match status" value="1"/>
</dbReference>
<keyword evidence="2" id="KW-0645">Protease</keyword>
<evidence type="ECO:0000259" key="6">
    <source>
        <dbReference type="PROSITE" id="PS50600"/>
    </source>
</evidence>
<dbReference type="AlphaFoldDB" id="A0AAN8EJ87"/>
<dbReference type="GO" id="GO:0008234">
    <property type="term" value="F:cysteine-type peptidase activity"/>
    <property type="evidence" value="ECO:0007669"/>
    <property type="project" value="UniProtKB-KW"/>
</dbReference>
<evidence type="ECO:0000256" key="3">
    <source>
        <dbReference type="ARBA" id="ARBA00022801"/>
    </source>
</evidence>
<dbReference type="InterPro" id="IPR038765">
    <property type="entry name" value="Papain-like_cys_pep_sf"/>
</dbReference>
<dbReference type="PANTHER" id="PTHR46468:SF1">
    <property type="entry name" value="SENTRIN-SPECIFIC PROTEASE 8"/>
    <property type="match status" value="1"/>
</dbReference>
<evidence type="ECO:0000256" key="5">
    <source>
        <dbReference type="SAM" id="MobiDB-lite"/>
    </source>
</evidence>
<dbReference type="GO" id="GO:0000338">
    <property type="term" value="P:protein deneddylation"/>
    <property type="evidence" value="ECO:0007669"/>
    <property type="project" value="TreeGrafter"/>
</dbReference>
<name>A0AAN8EJ87_9EURO</name>
<evidence type="ECO:0000256" key="4">
    <source>
        <dbReference type="ARBA" id="ARBA00022807"/>
    </source>
</evidence>
<keyword evidence="3" id="KW-0378">Hydrolase</keyword>
<evidence type="ECO:0000256" key="2">
    <source>
        <dbReference type="ARBA" id="ARBA00022670"/>
    </source>
</evidence>
<evidence type="ECO:0000313" key="8">
    <source>
        <dbReference type="Proteomes" id="UP001316803"/>
    </source>
</evidence>
<organism evidence="7 8">
    <name type="scientific">Knufia fluminis</name>
    <dbReference type="NCBI Taxonomy" id="191047"/>
    <lineage>
        <taxon>Eukaryota</taxon>
        <taxon>Fungi</taxon>
        <taxon>Dikarya</taxon>
        <taxon>Ascomycota</taxon>
        <taxon>Pezizomycotina</taxon>
        <taxon>Eurotiomycetes</taxon>
        <taxon>Chaetothyriomycetidae</taxon>
        <taxon>Chaetothyriales</taxon>
        <taxon>Trichomeriaceae</taxon>
        <taxon>Knufia</taxon>
    </lineage>
</organism>
<evidence type="ECO:0000313" key="7">
    <source>
        <dbReference type="EMBL" id="KAK5952673.1"/>
    </source>
</evidence>
<dbReference type="Proteomes" id="UP001316803">
    <property type="component" value="Unassembled WGS sequence"/>
</dbReference>
<feature type="region of interest" description="Disordered" evidence="5">
    <location>
        <begin position="221"/>
        <end position="263"/>
    </location>
</feature>
<protein>
    <recommendedName>
        <fullName evidence="6">Ubiquitin-like protease family profile domain-containing protein</fullName>
    </recommendedName>
</protein>
<dbReference type="InterPro" id="IPR003653">
    <property type="entry name" value="Peptidase_C48_C"/>
</dbReference>
<comment type="similarity">
    <text evidence="1">Belongs to the peptidase C48 family.</text>
</comment>
<proteinExistence type="inferred from homology"/>
<dbReference type="EMBL" id="JAKLMC020000014">
    <property type="protein sequence ID" value="KAK5952673.1"/>
    <property type="molecule type" value="Genomic_DNA"/>
</dbReference>
<evidence type="ECO:0000256" key="1">
    <source>
        <dbReference type="ARBA" id="ARBA00005234"/>
    </source>
</evidence>
<keyword evidence="8" id="KW-1185">Reference proteome</keyword>
<dbReference type="Gene3D" id="3.40.395.10">
    <property type="entry name" value="Adenoviral Proteinase, Chain A"/>
    <property type="match status" value="1"/>
</dbReference>
<feature type="domain" description="Ubiquitin-like protease family profile" evidence="6">
    <location>
        <begin position="1"/>
        <end position="189"/>
    </location>
</feature>
<dbReference type="PANTHER" id="PTHR46468">
    <property type="entry name" value="SENTRIN-SPECIFIC PROTEASE 8"/>
    <property type="match status" value="1"/>
</dbReference>
<reference evidence="7 8" key="1">
    <citation type="submission" date="2022-12" db="EMBL/GenBank/DDBJ databases">
        <title>Genomic features and morphological characterization of a novel Knufia sp. strain isolated from spacecraft assembly facility.</title>
        <authorList>
            <person name="Teixeira M."/>
            <person name="Chander A.M."/>
            <person name="Stajich J.E."/>
            <person name="Venkateswaran K."/>
        </authorList>
    </citation>
    <scope>NUCLEOTIDE SEQUENCE [LARGE SCALE GENOMIC DNA]</scope>
    <source>
        <strain evidence="7 8">FJI-L2-BK-P2</strain>
    </source>
</reference>
<gene>
    <name evidence="7" type="ORF">OHC33_006265</name>
</gene>
<dbReference type="PROSITE" id="PS50600">
    <property type="entry name" value="ULP_PROTEASE"/>
    <property type="match status" value="1"/>
</dbReference>
<feature type="compositionally biased region" description="Basic and acidic residues" evidence="5">
    <location>
        <begin position="221"/>
        <end position="236"/>
    </location>
</feature>
<keyword evidence="4" id="KW-0788">Thiol protease</keyword>
<dbReference type="GO" id="GO:0006508">
    <property type="term" value="P:proteolysis"/>
    <property type="evidence" value="ECO:0007669"/>
    <property type="project" value="UniProtKB-KW"/>
</dbReference>
<accession>A0AAN8EJ87</accession>
<sequence length="263" mass="30334">MSRQLDPSQPYLSYYDSRLTKEDVNVTKNDWLTDNVRCNNSQELETQSLTKNRYLEREYLIEFKNSKIVLLRPTITQIVKEEDQPGALKNALPDFSHVTHIFLPVNDCSHSDIPESGSHWSLLLISVVDGVAFHYDSLMAHNEEEAYKVSQKMQAFLGVRLRFIQLNDTPQQENGSDCGVYVCLFMKHLLLKRLLMVRTNDKVSMSMGGRKIDAREGRKEMLKIIEERRKEGERRRSTSKSPAPGSRKSRSPPRIDSPMDSDK</sequence>